<evidence type="ECO:0000313" key="2">
    <source>
        <dbReference type="EMBL" id="RXN29969.1"/>
    </source>
</evidence>
<evidence type="ECO:0000313" key="3">
    <source>
        <dbReference type="Proteomes" id="UP000290572"/>
    </source>
</evidence>
<proteinExistence type="predicted"/>
<name>A0A498N6B7_LABRO</name>
<gene>
    <name evidence="2" type="ORF">ROHU_036250</name>
</gene>
<organism evidence="2 3">
    <name type="scientific">Labeo rohita</name>
    <name type="common">Indian major carp</name>
    <name type="synonym">Cyprinus rohita</name>
    <dbReference type="NCBI Taxonomy" id="84645"/>
    <lineage>
        <taxon>Eukaryota</taxon>
        <taxon>Metazoa</taxon>
        <taxon>Chordata</taxon>
        <taxon>Craniata</taxon>
        <taxon>Vertebrata</taxon>
        <taxon>Euteleostomi</taxon>
        <taxon>Actinopterygii</taxon>
        <taxon>Neopterygii</taxon>
        <taxon>Teleostei</taxon>
        <taxon>Ostariophysi</taxon>
        <taxon>Cypriniformes</taxon>
        <taxon>Cyprinidae</taxon>
        <taxon>Labeoninae</taxon>
        <taxon>Labeonini</taxon>
        <taxon>Labeo</taxon>
    </lineage>
</organism>
<sequence>MSGRRGGGVEEGGGTPAGLVPPGSGLICHLSDPAKNTPLDFPIRVPPLPVPGQVFLSIRSLGTAHEEAHLRRRRWQNGEVEEETEGRGREGEGLWEGAGYHSGRSLIPPEREAPRRGTNQHGLNLDQVLSQDLKWNVIHRRRSGITHRSNVNLIGGSGGNALTFFVLSFTPLPANQPLRSDTFRLFIK</sequence>
<keyword evidence="3" id="KW-1185">Reference proteome</keyword>
<dbReference type="Proteomes" id="UP000290572">
    <property type="component" value="Unassembled WGS sequence"/>
</dbReference>
<dbReference type="EMBL" id="QBIY01011684">
    <property type="protein sequence ID" value="RXN29969.1"/>
    <property type="molecule type" value="Genomic_DNA"/>
</dbReference>
<evidence type="ECO:0000256" key="1">
    <source>
        <dbReference type="SAM" id="MobiDB-lite"/>
    </source>
</evidence>
<comment type="caution">
    <text evidence="2">The sequence shown here is derived from an EMBL/GenBank/DDBJ whole genome shotgun (WGS) entry which is preliminary data.</text>
</comment>
<feature type="region of interest" description="Disordered" evidence="1">
    <location>
        <begin position="76"/>
        <end position="123"/>
    </location>
</feature>
<protein>
    <submittedName>
        <fullName evidence="2">Uncharacterized protein</fullName>
    </submittedName>
</protein>
<accession>A0A498N6B7</accession>
<feature type="region of interest" description="Disordered" evidence="1">
    <location>
        <begin position="1"/>
        <end position="21"/>
    </location>
</feature>
<feature type="compositionally biased region" description="Gly residues" evidence="1">
    <location>
        <begin position="1"/>
        <end position="16"/>
    </location>
</feature>
<reference evidence="2 3" key="1">
    <citation type="submission" date="2018-03" db="EMBL/GenBank/DDBJ databases">
        <title>Draft genome sequence of Rohu Carp (Labeo rohita).</title>
        <authorList>
            <person name="Das P."/>
            <person name="Kushwaha B."/>
            <person name="Joshi C.G."/>
            <person name="Kumar D."/>
            <person name="Nagpure N.S."/>
            <person name="Sahoo L."/>
            <person name="Das S.P."/>
            <person name="Bit A."/>
            <person name="Patnaik S."/>
            <person name="Meher P.K."/>
            <person name="Jayasankar P."/>
            <person name="Koringa P.G."/>
            <person name="Patel N.V."/>
            <person name="Hinsu A.T."/>
            <person name="Kumar R."/>
            <person name="Pandey M."/>
            <person name="Agarwal S."/>
            <person name="Srivastava S."/>
            <person name="Singh M."/>
            <person name="Iquebal M.A."/>
            <person name="Jaiswal S."/>
            <person name="Angadi U.B."/>
            <person name="Kumar N."/>
            <person name="Raza M."/>
            <person name="Shah T.M."/>
            <person name="Rai A."/>
            <person name="Jena J.K."/>
        </authorList>
    </citation>
    <scope>NUCLEOTIDE SEQUENCE [LARGE SCALE GENOMIC DNA]</scope>
    <source>
        <strain evidence="2">DASCIFA01</strain>
        <tissue evidence="2">Testis</tissue>
    </source>
</reference>
<dbReference type="AlphaFoldDB" id="A0A498N6B7"/>